<dbReference type="OrthoDB" id="3556572at2759"/>
<dbReference type="EMBL" id="PEJP01000065">
    <property type="protein sequence ID" value="RYO39043.1"/>
    <property type="molecule type" value="Genomic_DNA"/>
</dbReference>
<protein>
    <recommendedName>
        <fullName evidence="3">F-box domain-containing protein</fullName>
    </recommendedName>
</protein>
<reference evidence="2" key="1">
    <citation type="journal article" date="2019" name="bioRxiv">
        <title>Genomics, evolutionary history and diagnostics of the Alternaria alternata species group including apple and Asian pear pathotypes.</title>
        <authorList>
            <person name="Armitage A.D."/>
            <person name="Cockerton H.M."/>
            <person name="Sreenivasaprasad S."/>
            <person name="Woodhall J.W."/>
            <person name="Lane C.R."/>
            <person name="Harrison R.J."/>
            <person name="Clarkson J.P."/>
        </authorList>
    </citation>
    <scope>NUCLEOTIDE SEQUENCE [LARGE SCALE GENOMIC DNA]</scope>
    <source>
        <strain evidence="2">RGR 97.0016</strain>
    </source>
</reference>
<name>A0A4Q4QDL2_9PLEO</name>
<evidence type="ECO:0000313" key="2">
    <source>
        <dbReference type="Proteomes" id="UP000293823"/>
    </source>
</evidence>
<dbReference type="InterPro" id="IPR032675">
    <property type="entry name" value="LRR_dom_sf"/>
</dbReference>
<accession>A0A4Q4QDL2</accession>
<gene>
    <name evidence="1" type="ORF">AA0113_g11239</name>
</gene>
<evidence type="ECO:0008006" key="3">
    <source>
        <dbReference type="Google" id="ProtNLM"/>
    </source>
</evidence>
<keyword evidence="2" id="KW-1185">Reference proteome</keyword>
<dbReference type="AlphaFoldDB" id="A0A4Q4QDL2"/>
<dbReference type="SUPFAM" id="SSF52047">
    <property type="entry name" value="RNI-like"/>
    <property type="match status" value="1"/>
</dbReference>
<evidence type="ECO:0000313" key="1">
    <source>
        <dbReference type="EMBL" id="RYO39043.1"/>
    </source>
</evidence>
<proteinExistence type="predicted"/>
<organism evidence="1 2">
    <name type="scientific">Alternaria arborescens</name>
    <dbReference type="NCBI Taxonomy" id="156630"/>
    <lineage>
        <taxon>Eukaryota</taxon>
        <taxon>Fungi</taxon>
        <taxon>Dikarya</taxon>
        <taxon>Ascomycota</taxon>
        <taxon>Pezizomycotina</taxon>
        <taxon>Dothideomycetes</taxon>
        <taxon>Pleosporomycetidae</taxon>
        <taxon>Pleosporales</taxon>
        <taxon>Pleosporineae</taxon>
        <taxon>Pleosporaceae</taxon>
        <taxon>Alternaria</taxon>
        <taxon>Alternaria sect. Alternaria</taxon>
    </lineage>
</organism>
<dbReference type="Gene3D" id="3.80.10.10">
    <property type="entry name" value="Ribonuclease Inhibitor"/>
    <property type="match status" value="1"/>
</dbReference>
<comment type="caution">
    <text evidence="1">The sequence shown here is derived from an EMBL/GenBank/DDBJ whole genome shotgun (WGS) entry which is preliminary data.</text>
</comment>
<sequence>MIHATWPQLELRVVTVDRQNAENSSHRQIDMRLLSSPLLTDLTYVVYTEASHVGVPWRSDWPRLSQALAAGGNVRSLRLQIRQDFDGYDGPKIVPDTEPRKLPRLDLTSGLRLLRLEELTIEHPKLYGDSIYLWDDDYCRMFLDAIDCSRLRKLDFGIDNPMNFFQNSAGRFPKLKTLSFGLLGREGTQQPARMFLESLDALEHLDVSHSQYCIDDLWPAIEKHRNSLKTLILGPTFGHYNGFKYMGLSLLETIASTFPNLEQLGWHAECDTNAGSNHLTMHICADHTFQIDEKDLEVLSSMKLTKLDLYLHIPSKATDYCDQLIPGLMGAAETPPLDEKRSVAAAMHIAKVISGSRQDALQWLTLHLSRMTYGDRADRCEVFSRLQIRRNGYTSRLRGHEWDVRGKMDWYGLSSLEEDLLFEEEGATVFRKAHHAGSPRL</sequence>
<dbReference type="Proteomes" id="UP000293823">
    <property type="component" value="Unassembled WGS sequence"/>
</dbReference>